<dbReference type="GO" id="GO:0043137">
    <property type="term" value="P:DNA replication, removal of RNA primer"/>
    <property type="evidence" value="ECO:0007669"/>
    <property type="project" value="TreeGrafter"/>
</dbReference>
<dbReference type="GO" id="GO:0032299">
    <property type="term" value="C:ribonuclease H2 complex"/>
    <property type="evidence" value="ECO:0007669"/>
    <property type="project" value="TreeGrafter"/>
</dbReference>
<keyword evidence="11 14" id="KW-0378">Hydrolase</keyword>
<dbReference type="InterPro" id="IPR022898">
    <property type="entry name" value="RNase_HII"/>
</dbReference>
<gene>
    <name evidence="16" type="ORF">A3E64_00245</name>
</gene>
<dbReference type="SUPFAM" id="SSF53098">
    <property type="entry name" value="Ribonuclease H-like"/>
    <property type="match status" value="1"/>
</dbReference>
<dbReference type="AlphaFoldDB" id="A0A1G1ZJG3"/>
<evidence type="ECO:0000313" key="17">
    <source>
        <dbReference type="Proteomes" id="UP000177174"/>
    </source>
</evidence>
<proteinExistence type="inferred from homology"/>
<keyword evidence="9" id="KW-0479">Metal-binding</keyword>
<dbReference type="GO" id="GO:0004523">
    <property type="term" value="F:RNA-DNA hybrid ribonuclease activity"/>
    <property type="evidence" value="ECO:0007669"/>
    <property type="project" value="UniProtKB-EC"/>
</dbReference>
<keyword evidence="10 14" id="KW-0255">Endonuclease</keyword>
<keyword evidence="7" id="KW-0963">Cytoplasm</keyword>
<dbReference type="GO" id="GO:0006298">
    <property type="term" value="P:mismatch repair"/>
    <property type="evidence" value="ECO:0007669"/>
    <property type="project" value="TreeGrafter"/>
</dbReference>
<dbReference type="InterPro" id="IPR012337">
    <property type="entry name" value="RNaseH-like_sf"/>
</dbReference>
<comment type="function">
    <text evidence="4 14">Endonuclease that specifically degrades the RNA of RNA-DNA hybrids.</text>
</comment>
<dbReference type="InterPro" id="IPR036397">
    <property type="entry name" value="RNaseH_sf"/>
</dbReference>
<dbReference type="PANTHER" id="PTHR10954">
    <property type="entry name" value="RIBONUCLEASE H2 SUBUNIT A"/>
    <property type="match status" value="1"/>
</dbReference>
<organism evidence="16 17">
    <name type="scientific">Candidatus Harrisonbacteria bacterium RIFCSPHIGHO2_12_FULL_48_16</name>
    <dbReference type="NCBI Taxonomy" id="1798405"/>
    <lineage>
        <taxon>Bacteria</taxon>
        <taxon>Candidatus Harrisoniibacteriota</taxon>
    </lineage>
</organism>
<evidence type="ECO:0000256" key="1">
    <source>
        <dbReference type="ARBA" id="ARBA00000077"/>
    </source>
</evidence>
<reference evidence="16 17" key="1">
    <citation type="journal article" date="2016" name="Nat. Commun.">
        <title>Thousands of microbial genomes shed light on interconnected biogeochemical processes in an aquifer system.</title>
        <authorList>
            <person name="Anantharaman K."/>
            <person name="Brown C.T."/>
            <person name="Hug L.A."/>
            <person name="Sharon I."/>
            <person name="Castelle C.J."/>
            <person name="Probst A.J."/>
            <person name="Thomas B.C."/>
            <person name="Singh A."/>
            <person name="Wilkins M.J."/>
            <person name="Karaoz U."/>
            <person name="Brodie E.L."/>
            <person name="Williams K.H."/>
            <person name="Hubbard S.S."/>
            <person name="Banfield J.F."/>
        </authorList>
    </citation>
    <scope>NUCLEOTIDE SEQUENCE [LARGE SCALE GENOMIC DNA]</scope>
</reference>
<evidence type="ECO:0000256" key="4">
    <source>
        <dbReference type="ARBA" id="ARBA00004065"/>
    </source>
</evidence>
<evidence type="ECO:0000259" key="15">
    <source>
        <dbReference type="PROSITE" id="PS51975"/>
    </source>
</evidence>
<evidence type="ECO:0000256" key="6">
    <source>
        <dbReference type="ARBA" id="ARBA00007383"/>
    </source>
</evidence>
<keyword evidence="12" id="KW-0464">Manganese</keyword>
<dbReference type="EC" id="3.1.26.4" evidence="14"/>
<comment type="caution">
    <text evidence="16">The sequence shown here is derived from an EMBL/GenBank/DDBJ whole genome shotgun (WGS) entry which is preliminary data.</text>
</comment>
<dbReference type="Gene3D" id="3.30.420.10">
    <property type="entry name" value="Ribonuclease H-like superfamily/Ribonuclease H"/>
    <property type="match status" value="1"/>
</dbReference>
<evidence type="ECO:0000256" key="12">
    <source>
        <dbReference type="ARBA" id="ARBA00023211"/>
    </source>
</evidence>
<evidence type="ECO:0000256" key="8">
    <source>
        <dbReference type="ARBA" id="ARBA00022722"/>
    </source>
</evidence>
<evidence type="ECO:0000256" key="10">
    <source>
        <dbReference type="ARBA" id="ARBA00022759"/>
    </source>
</evidence>
<comment type="caution">
    <text evidence="13">Lacks conserved residue(s) required for the propagation of feature annotation.</text>
</comment>
<feature type="non-terminal residue" evidence="16">
    <location>
        <position position="1"/>
    </location>
</feature>
<evidence type="ECO:0000256" key="14">
    <source>
        <dbReference type="RuleBase" id="RU003515"/>
    </source>
</evidence>
<dbReference type="InterPro" id="IPR001352">
    <property type="entry name" value="RNase_HII/HIII"/>
</dbReference>
<comment type="catalytic activity">
    <reaction evidence="1 14">
        <text>Endonucleolytic cleavage to 5'-phosphomonoester.</text>
        <dbReference type="EC" id="3.1.26.4"/>
    </reaction>
</comment>
<protein>
    <recommendedName>
        <fullName evidence="14">Ribonuclease</fullName>
        <ecNumber evidence="14">3.1.26.4</ecNumber>
    </recommendedName>
</protein>
<dbReference type="STRING" id="1798405.A3E64_00245"/>
<dbReference type="CDD" id="cd07182">
    <property type="entry name" value="RNase_HII_bacteria_HII_like"/>
    <property type="match status" value="1"/>
</dbReference>
<keyword evidence="8 14" id="KW-0540">Nuclease</keyword>
<evidence type="ECO:0000256" key="11">
    <source>
        <dbReference type="ARBA" id="ARBA00022801"/>
    </source>
</evidence>
<comment type="cofactor">
    <cofactor evidence="3">
        <name>Mg(2+)</name>
        <dbReference type="ChEBI" id="CHEBI:18420"/>
    </cofactor>
</comment>
<dbReference type="PROSITE" id="PS51975">
    <property type="entry name" value="RNASE_H_2"/>
    <property type="match status" value="1"/>
</dbReference>
<evidence type="ECO:0000313" key="16">
    <source>
        <dbReference type="EMBL" id="OGY63957.1"/>
    </source>
</evidence>
<sequence length="184" mass="20729">FLPAHAYRQAGGRQVKLPLRDSKKLTARQREAWFEYIKAQPKILRARANVYPKTIDRINISQAANLAATRAMKRLLANGQKGLANRATVLLDGGLYLNVKSLLASGYTLNPHTVIRGDEKFNSVKLASIVAKVNRDKIMKRNHGKFPQYGFDEHVGYGTKKHIAAIKKHGICKLHRLTFVKNFV</sequence>
<comment type="cofactor">
    <cofactor evidence="2">
        <name>Mn(2+)</name>
        <dbReference type="ChEBI" id="CHEBI:29035"/>
    </cofactor>
</comment>
<evidence type="ECO:0000256" key="5">
    <source>
        <dbReference type="ARBA" id="ARBA00004496"/>
    </source>
</evidence>
<evidence type="ECO:0000256" key="9">
    <source>
        <dbReference type="ARBA" id="ARBA00022723"/>
    </source>
</evidence>
<comment type="similarity">
    <text evidence="6 14">Belongs to the RNase HII family.</text>
</comment>
<dbReference type="EMBL" id="MHJH01000029">
    <property type="protein sequence ID" value="OGY63957.1"/>
    <property type="molecule type" value="Genomic_DNA"/>
</dbReference>
<name>A0A1G1ZJG3_9BACT</name>
<evidence type="ECO:0000256" key="2">
    <source>
        <dbReference type="ARBA" id="ARBA00001936"/>
    </source>
</evidence>
<accession>A0A1G1ZJG3</accession>
<comment type="subcellular location">
    <subcellularLocation>
        <location evidence="5">Cytoplasm</location>
    </subcellularLocation>
</comment>
<dbReference type="PANTHER" id="PTHR10954:SF18">
    <property type="entry name" value="RIBONUCLEASE HII"/>
    <property type="match status" value="1"/>
</dbReference>
<evidence type="ECO:0000256" key="7">
    <source>
        <dbReference type="ARBA" id="ARBA00022490"/>
    </source>
</evidence>
<dbReference type="Proteomes" id="UP000177174">
    <property type="component" value="Unassembled WGS sequence"/>
</dbReference>
<dbReference type="InterPro" id="IPR024567">
    <property type="entry name" value="RNase_HII/HIII_dom"/>
</dbReference>
<dbReference type="Pfam" id="PF01351">
    <property type="entry name" value="RNase_HII"/>
    <property type="match status" value="1"/>
</dbReference>
<dbReference type="GO" id="GO:0005737">
    <property type="term" value="C:cytoplasm"/>
    <property type="evidence" value="ECO:0007669"/>
    <property type="project" value="UniProtKB-SubCell"/>
</dbReference>
<evidence type="ECO:0000256" key="13">
    <source>
        <dbReference type="PROSITE-ProRule" id="PRU01319"/>
    </source>
</evidence>
<dbReference type="GO" id="GO:0003723">
    <property type="term" value="F:RNA binding"/>
    <property type="evidence" value="ECO:0007669"/>
    <property type="project" value="UniProtKB-UniRule"/>
</dbReference>
<feature type="domain" description="RNase H type-2" evidence="15">
    <location>
        <begin position="1"/>
        <end position="184"/>
    </location>
</feature>
<dbReference type="GO" id="GO:0046872">
    <property type="term" value="F:metal ion binding"/>
    <property type="evidence" value="ECO:0007669"/>
    <property type="project" value="UniProtKB-KW"/>
</dbReference>
<evidence type="ECO:0000256" key="3">
    <source>
        <dbReference type="ARBA" id="ARBA00001946"/>
    </source>
</evidence>